<dbReference type="InterPro" id="IPR002545">
    <property type="entry name" value="CheW-lke_dom"/>
</dbReference>
<dbReference type="Proteomes" id="UP000680714">
    <property type="component" value="Unassembled WGS sequence"/>
</dbReference>
<dbReference type="SMART" id="SM00260">
    <property type="entry name" value="CheW"/>
    <property type="match status" value="1"/>
</dbReference>
<evidence type="ECO:0000313" key="2">
    <source>
        <dbReference type="EMBL" id="MBR9973053.1"/>
    </source>
</evidence>
<proteinExistence type="predicted"/>
<protein>
    <submittedName>
        <fullName evidence="2">Chemotaxis protein CheW</fullName>
    </submittedName>
</protein>
<dbReference type="EMBL" id="JAGTUF010000016">
    <property type="protein sequence ID" value="MBR9973053.1"/>
    <property type="molecule type" value="Genomic_DNA"/>
</dbReference>
<dbReference type="Pfam" id="PF01584">
    <property type="entry name" value="CheW"/>
    <property type="match status" value="1"/>
</dbReference>
<feature type="domain" description="CheW-like" evidence="1">
    <location>
        <begin position="20"/>
        <end position="160"/>
    </location>
</feature>
<sequence length="161" mass="17866">MNQIVPASKRPSTELVAPETQDYVTMFIDGQMFGIAVLTVQDVLGPQKITRIPLAPREVAGSLNLRGRIVTAIDVRLRLGLKRADEDNKGMSVVVEQGGELYSLMVDQVGEVLSLPVAKFERNPPTLDPMWREFSAGIYRLDDKLLVVLDVAKLLDFNKSE</sequence>
<dbReference type="PANTHER" id="PTHR22617">
    <property type="entry name" value="CHEMOTAXIS SENSOR HISTIDINE KINASE-RELATED"/>
    <property type="match status" value="1"/>
</dbReference>
<keyword evidence="3" id="KW-1185">Reference proteome</keyword>
<accession>A0ABS5IH82</accession>
<gene>
    <name evidence="2" type="ORF">KEC16_15110</name>
</gene>
<dbReference type="Gene3D" id="2.40.50.180">
    <property type="entry name" value="CheA-289, Domain 4"/>
    <property type="match status" value="1"/>
</dbReference>
<dbReference type="InterPro" id="IPR036061">
    <property type="entry name" value="CheW-like_dom_sf"/>
</dbReference>
<evidence type="ECO:0000313" key="3">
    <source>
        <dbReference type="Proteomes" id="UP000680714"/>
    </source>
</evidence>
<dbReference type="CDD" id="cd00732">
    <property type="entry name" value="CheW"/>
    <property type="match status" value="1"/>
</dbReference>
<organism evidence="2 3">
    <name type="scientific">Magnetospirillum sulfuroxidans</name>
    <dbReference type="NCBI Taxonomy" id="611300"/>
    <lineage>
        <taxon>Bacteria</taxon>
        <taxon>Pseudomonadati</taxon>
        <taxon>Pseudomonadota</taxon>
        <taxon>Alphaproteobacteria</taxon>
        <taxon>Rhodospirillales</taxon>
        <taxon>Rhodospirillaceae</taxon>
        <taxon>Magnetospirillum</taxon>
    </lineage>
</organism>
<reference evidence="2 3" key="1">
    <citation type="submission" date="2021-04" db="EMBL/GenBank/DDBJ databases">
        <title>Magnetospirillum sulfuroxidans sp. nov., a facultative chemolithoautotrophic sulfur-oxidizing alphaproteobacterium isolated from freshwater sediment and proposals for Paramagetospirillum gen. nov., and Magnetospirillaceae fam. nov.</title>
        <authorList>
            <person name="Koziaeva V."/>
            <person name="Geelhoed J.S."/>
            <person name="Sorokin D.Y."/>
            <person name="Grouzdev D.S."/>
        </authorList>
    </citation>
    <scope>NUCLEOTIDE SEQUENCE [LARGE SCALE GENOMIC DNA]</scope>
    <source>
        <strain evidence="2 3">J10</strain>
    </source>
</reference>
<dbReference type="RefSeq" id="WP_211550416.1">
    <property type="nucleotide sequence ID" value="NZ_JAGTUF010000016.1"/>
</dbReference>
<dbReference type="PANTHER" id="PTHR22617:SF23">
    <property type="entry name" value="CHEMOTAXIS PROTEIN CHEW"/>
    <property type="match status" value="1"/>
</dbReference>
<dbReference type="InterPro" id="IPR039315">
    <property type="entry name" value="CheW"/>
</dbReference>
<dbReference type="Gene3D" id="2.30.30.40">
    <property type="entry name" value="SH3 Domains"/>
    <property type="match status" value="1"/>
</dbReference>
<name>A0ABS5IH82_9PROT</name>
<comment type="caution">
    <text evidence="2">The sequence shown here is derived from an EMBL/GenBank/DDBJ whole genome shotgun (WGS) entry which is preliminary data.</text>
</comment>
<dbReference type="PROSITE" id="PS50851">
    <property type="entry name" value="CHEW"/>
    <property type="match status" value="1"/>
</dbReference>
<dbReference type="SUPFAM" id="SSF50341">
    <property type="entry name" value="CheW-like"/>
    <property type="match status" value="1"/>
</dbReference>
<evidence type="ECO:0000259" key="1">
    <source>
        <dbReference type="PROSITE" id="PS50851"/>
    </source>
</evidence>